<comment type="caution">
    <text evidence="14">The sequence shown here is derived from an EMBL/GenBank/DDBJ whole genome shotgun (WGS) entry which is preliminary data.</text>
</comment>
<keyword evidence="4 10" id="KW-0547">Nucleotide-binding</keyword>
<dbReference type="InterPro" id="IPR027417">
    <property type="entry name" value="P-loop_NTPase"/>
</dbReference>
<accession>A0ABD1CCB0</accession>
<dbReference type="EMBL" id="JBEHCU010013750">
    <property type="protein sequence ID" value="KAL1374014.1"/>
    <property type="molecule type" value="Genomic_DNA"/>
</dbReference>
<dbReference type="InterPro" id="IPR017926">
    <property type="entry name" value="GATASE"/>
</dbReference>
<feature type="region of interest" description="Disordered" evidence="11">
    <location>
        <begin position="666"/>
        <end position="686"/>
    </location>
</feature>
<feature type="domain" description="CTP synthase N-terminal" evidence="13">
    <location>
        <begin position="71"/>
        <end position="340"/>
    </location>
</feature>
<dbReference type="Proteomes" id="UP001562425">
    <property type="component" value="Unassembled WGS sequence"/>
</dbReference>
<dbReference type="CDD" id="cd03113">
    <property type="entry name" value="CTPS_N"/>
    <property type="match status" value="1"/>
</dbReference>
<evidence type="ECO:0000256" key="8">
    <source>
        <dbReference type="ARBA" id="ARBA00037348"/>
    </source>
</evidence>
<dbReference type="Gene3D" id="3.40.50.880">
    <property type="match status" value="1"/>
</dbReference>
<proteinExistence type="inferred from homology"/>
<keyword evidence="7 10" id="KW-0665">Pyrimidine biosynthesis</keyword>
<comment type="function">
    <text evidence="8">Catalyzes the ATP-dependent amination of UTP to CTP with either L-glutamine or ammonia as the source of nitrogen. Constitutes the rate-limiting enzyme in the synthesis of cytosine nucleotides.</text>
</comment>
<evidence type="ECO:0000313" key="14">
    <source>
        <dbReference type="EMBL" id="KAL1374014.1"/>
    </source>
</evidence>
<comment type="pathway">
    <text evidence="1 10">Pyrimidine metabolism; CTP biosynthesis via de novo pathway; CTP from UDP: step 2/2.</text>
</comment>
<dbReference type="GO" id="GO:0044210">
    <property type="term" value="P:'de novo' CTP biosynthetic process"/>
    <property type="evidence" value="ECO:0007669"/>
    <property type="project" value="UniProtKB-UniRule"/>
</dbReference>
<dbReference type="PANTHER" id="PTHR11550">
    <property type="entry name" value="CTP SYNTHASE"/>
    <property type="match status" value="1"/>
</dbReference>
<dbReference type="FunFam" id="3.40.50.300:FF:000207">
    <property type="entry name" value="CTP synthase"/>
    <property type="match status" value="1"/>
</dbReference>
<comment type="catalytic activity">
    <reaction evidence="9 10">
        <text>UTP + L-glutamine + ATP + H2O = CTP + L-glutamate + ADP + phosphate + 2 H(+)</text>
        <dbReference type="Rhea" id="RHEA:26426"/>
        <dbReference type="ChEBI" id="CHEBI:15377"/>
        <dbReference type="ChEBI" id="CHEBI:15378"/>
        <dbReference type="ChEBI" id="CHEBI:29985"/>
        <dbReference type="ChEBI" id="CHEBI:30616"/>
        <dbReference type="ChEBI" id="CHEBI:37563"/>
        <dbReference type="ChEBI" id="CHEBI:43474"/>
        <dbReference type="ChEBI" id="CHEBI:46398"/>
        <dbReference type="ChEBI" id="CHEBI:58359"/>
        <dbReference type="ChEBI" id="CHEBI:456216"/>
        <dbReference type="EC" id="6.3.4.2"/>
    </reaction>
</comment>
<comment type="similarity">
    <text evidence="2 10">Belongs to the CTP synthase family.</text>
</comment>
<sequence>VEHPLPPLCHVPPARSLLHKTRFMHCCRRAIASGCSQFFPAVSRVRFASGVSPLGRRPTVPAAATSEAAMKYILVTGGVISGVGKGVIASSFGTLLHACGINVTSIKIDPYINIDAGTFSPYEHGEVYVLDDGGEVDLDLGNYERFLDITLHRDNNITTGKVYKQVIERERIGDYLGKTVQVVPHITDAIQEWVERVAKSPVKGDVTPEVCVVELGGTIGDIEGMPFVEAFRQFQFRVKRENFCVAHVSLVPSPRSTGEPKTKPTQASVRELRGLGLSPDLIVCRSEKPIGNEVKDKISNFCHVAPEQVICIHDLSSIYHVPLLMDEAGVIDFLSERLQLNLPVRPARFMQSWRDLAERVDNVYKKVNIALVGKYTKLEDSYASVSKSLLHASLAVGYKLNLKFIEACHLERQTKQETPHLYYEAWQSLTNSHGVIVPGGFGSRGIEGKIRACQWSRENKKPFLGICLGLQAAVIEFARNVLNFENANSTEVDPHTAYPMVIDMPEHHPGHMGGTMRLGKRTTIFKDEKSKIRQLYNNASQIEERHRHRYEVNPDFVAQLETRGLKFVGHDSEKTRMEIIELEGHPYYVATQFHPEYLSRPLKPSPPFLGLILASIGKLDTYLQQGNKLSSASSAHVTSESSSDDDAALFSTNSLLKKMQLNGKPKAGSPLATIGDGAEGSAGTSTKCNGTHVADCAHESNYWNASNK</sequence>
<evidence type="ECO:0000256" key="6">
    <source>
        <dbReference type="ARBA" id="ARBA00022962"/>
    </source>
</evidence>
<evidence type="ECO:0000256" key="1">
    <source>
        <dbReference type="ARBA" id="ARBA00005171"/>
    </source>
</evidence>
<dbReference type="SUPFAM" id="SSF52540">
    <property type="entry name" value="P-loop containing nucleoside triphosphate hydrolases"/>
    <property type="match status" value="1"/>
</dbReference>
<evidence type="ECO:0000259" key="13">
    <source>
        <dbReference type="Pfam" id="PF06418"/>
    </source>
</evidence>
<evidence type="ECO:0000256" key="11">
    <source>
        <dbReference type="SAM" id="MobiDB-lite"/>
    </source>
</evidence>
<evidence type="ECO:0000259" key="12">
    <source>
        <dbReference type="Pfam" id="PF00117"/>
    </source>
</evidence>
<dbReference type="AlphaFoldDB" id="A0ABD1CCB0"/>
<dbReference type="GO" id="GO:0003883">
    <property type="term" value="F:CTP synthase activity"/>
    <property type="evidence" value="ECO:0007669"/>
    <property type="project" value="UniProtKB-UniRule"/>
</dbReference>
<evidence type="ECO:0000256" key="10">
    <source>
        <dbReference type="RuleBase" id="RU810713"/>
    </source>
</evidence>
<dbReference type="Pfam" id="PF00117">
    <property type="entry name" value="GATase"/>
    <property type="match status" value="1"/>
</dbReference>
<dbReference type="PROSITE" id="PS51273">
    <property type="entry name" value="GATASE_TYPE_1"/>
    <property type="match status" value="1"/>
</dbReference>
<feature type="non-terminal residue" evidence="14">
    <location>
        <position position="1"/>
    </location>
</feature>
<dbReference type="InterPro" id="IPR017456">
    <property type="entry name" value="CTP_synthase_N"/>
</dbReference>
<dbReference type="InterPro" id="IPR033828">
    <property type="entry name" value="GATase1_CTP_Synthase"/>
</dbReference>
<evidence type="ECO:0000256" key="5">
    <source>
        <dbReference type="ARBA" id="ARBA00022840"/>
    </source>
</evidence>
<evidence type="ECO:0000256" key="9">
    <source>
        <dbReference type="ARBA" id="ARBA00047781"/>
    </source>
</evidence>
<organism evidence="14 15">
    <name type="scientific">Culex pipiens pipiens</name>
    <name type="common">Northern house mosquito</name>
    <dbReference type="NCBI Taxonomy" id="38569"/>
    <lineage>
        <taxon>Eukaryota</taxon>
        <taxon>Metazoa</taxon>
        <taxon>Ecdysozoa</taxon>
        <taxon>Arthropoda</taxon>
        <taxon>Hexapoda</taxon>
        <taxon>Insecta</taxon>
        <taxon>Pterygota</taxon>
        <taxon>Neoptera</taxon>
        <taxon>Endopterygota</taxon>
        <taxon>Diptera</taxon>
        <taxon>Nematocera</taxon>
        <taxon>Culicoidea</taxon>
        <taxon>Culicidae</taxon>
        <taxon>Culicinae</taxon>
        <taxon>Culicini</taxon>
        <taxon>Culex</taxon>
        <taxon>Culex</taxon>
    </lineage>
</organism>
<evidence type="ECO:0000256" key="3">
    <source>
        <dbReference type="ARBA" id="ARBA00022598"/>
    </source>
</evidence>
<dbReference type="InterPro" id="IPR029062">
    <property type="entry name" value="Class_I_gatase-like"/>
</dbReference>
<dbReference type="CDD" id="cd01746">
    <property type="entry name" value="GATase1_CTP_Synthase"/>
    <property type="match status" value="1"/>
</dbReference>
<keyword evidence="3 10" id="KW-0436">Ligase</keyword>
<dbReference type="Gene3D" id="3.40.50.300">
    <property type="entry name" value="P-loop containing nucleotide triphosphate hydrolases"/>
    <property type="match status" value="1"/>
</dbReference>
<evidence type="ECO:0000256" key="7">
    <source>
        <dbReference type="ARBA" id="ARBA00022975"/>
    </source>
</evidence>
<dbReference type="GO" id="GO:0005524">
    <property type="term" value="F:ATP binding"/>
    <property type="evidence" value="ECO:0007669"/>
    <property type="project" value="UniProtKB-KW"/>
</dbReference>
<reference evidence="14 15" key="1">
    <citation type="submission" date="2024-05" db="EMBL/GenBank/DDBJ databases">
        <title>Culex pipiens pipiens assembly and annotation.</title>
        <authorList>
            <person name="Alout H."/>
            <person name="Durand T."/>
        </authorList>
    </citation>
    <scope>NUCLEOTIDE SEQUENCE [LARGE SCALE GENOMIC DNA]</scope>
    <source>
        <strain evidence="14">HA-2024</strain>
        <tissue evidence="14">Whole body</tissue>
    </source>
</reference>
<evidence type="ECO:0000313" key="15">
    <source>
        <dbReference type="Proteomes" id="UP001562425"/>
    </source>
</evidence>
<gene>
    <name evidence="14" type="ORF">pipiens_018319</name>
</gene>
<evidence type="ECO:0000256" key="2">
    <source>
        <dbReference type="ARBA" id="ARBA00007533"/>
    </source>
</evidence>
<dbReference type="EC" id="6.3.4.2" evidence="10"/>
<protein>
    <recommendedName>
        <fullName evidence="10">CTP synthase</fullName>
        <ecNumber evidence="10">6.3.4.2</ecNumber>
    </recommendedName>
    <alternativeName>
        <fullName evidence="10">UTP--ammonia ligase</fullName>
    </alternativeName>
</protein>
<dbReference type="Pfam" id="PF06418">
    <property type="entry name" value="CTP_synth_N"/>
    <property type="match status" value="1"/>
</dbReference>
<feature type="domain" description="Glutamine amidotransferase" evidence="12">
    <location>
        <begin position="379"/>
        <end position="612"/>
    </location>
</feature>
<name>A0ABD1CCB0_CULPP</name>
<dbReference type="InterPro" id="IPR004468">
    <property type="entry name" value="CTP_synthase"/>
</dbReference>
<evidence type="ECO:0000256" key="4">
    <source>
        <dbReference type="ARBA" id="ARBA00022741"/>
    </source>
</evidence>
<keyword evidence="15" id="KW-1185">Reference proteome</keyword>
<keyword evidence="6 10" id="KW-0315">Glutamine amidotransferase</keyword>
<dbReference type="PANTHER" id="PTHR11550:SF0">
    <property type="entry name" value="CTP SYNTHASE-RELATED"/>
    <property type="match status" value="1"/>
</dbReference>
<dbReference type="FunFam" id="3.40.50.880:FF:000005">
    <property type="entry name" value="CTP synthase"/>
    <property type="match status" value="1"/>
</dbReference>
<dbReference type="SUPFAM" id="SSF52317">
    <property type="entry name" value="Class I glutamine amidotransferase-like"/>
    <property type="match status" value="1"/>
</dbReference>
<keyword evidence="5 10" id="KW-0067">ATP-binding</keyword>